<dbReference type="SUPFAM" id="SSF51306">
    <property type="entry name" value="LexA/Signal peptidase"/>
    <property type="match status" value="1"/>
</dbReference>
<protein>
    <recommendedName>
        <fullName evidence="3">Peptidase S26 domain-containing protein</fullName>
    </recommendedName>
</protein>
<feature type="non-terminal residue" evidence="4">
    <location>
        <position position="122"/>
    </location>
</feature>
<gene>
    <name evidence="4" type="ORF">METZ01_LOCUS434714</name>
</gene>
<proteinExistence type="inferred from homology"/>
<dbReference type="CDD" id="cd06530">
    <property type="entry name" value="S26_SPase_I"/>
    <property type="match status" value="1"/>
</dbReference>
<dbReference type="AlphaFoldDB" id="A0A382YFI0"/>
<dbReference type="GO" id="GO:0004252">
    <property type="term" value="F:serine-type endopeptidase activity"/>
    <property type="evidence" value="ECO:0007669"/>
    <property type="project" value="InterPro"/>
</dbReference>
<evidence type="ECO:0000259" key="3">
    <source>
        <dbReference type="Pfam" id="PF10502"/>
    </source>
</evidence>
<dbReference type="PRINTS" id="PR00727">
    <property type="entry name" value="LEADERPTASE"/>
</dbReference>
<sequence length="122" mass="14001">VKFKRRQFLEELKVLVILVIIAFTVKSTLVEIYVVPTGSMEDTILTGDMLVGNKFIYGMRTPIWIGIPYTRLGFNIPWLRLPAFKEVKSGDVTIFEFPRDPFQKYVKRCIGTPEDIISISEG</sequence>
<keyword evidence="2" id="KW-0472">Membrane</keyword>
<reference evidence="4" key="1">
    <citation type="submission" date="2018-05" db="EMBL/GenBank/DDBJ databases">
        <authorList>
            <person name="Lanie J.A."/>
            <person name="Ng W.-L."/>
            <person name="Kazmierczak K.M."/>
            <person name="Andrzejewski T.M."/>
            <person name="Davidsen T.M."/>
            <person name="Wayne K.J."/>
            <person name="Tettelin H."/>
            <person name="Glass J.I."/>
            <person name="Rusch D."/>
            <person name="Podicherti R."/>
            <person name="Tsui H.-C.T."/>
            <person name="Winkler M.E."/>
        </authorList>
    </citation>
    <scope>NUCLEOTIDE SEQUENCE</scope>
</reference>
<evidence type="ECO:0000313" key="4">
    <source>
        <dbReference type="EMBL" id="SVD81860.1"/>
    </source>
</evidence>
<dbReference type="InterPro" id="IPR036286">
    <property type="entry name" value="LexA/Signal_pep-like_sf"/>
</dbReference>
<dbReference type="InterPro" id="IPR019533">
    <property type="entry name" value="Peptidase_S26"/>
</dbReference>
<dbReference type="GO" id="GO:0016020">
    <property type="term" value="C:membrane"/>
    <property type="evidence" value="ECO:0007669"/>
    <property type="project" value="InterPro"/>
</dbReference>
<dbReference type="Gene3D" id="2.10.109.10">
    <property type="entry name" value="Umud Fragment, subunit A"/>
    <property type="match status" value="1"/>
</dbReference>
<dbReference type="NCBIfam" id="TIGR02227">
    <property type="entry name" value="sigpep_I_bact"/>
    <property type="match status" value="1"/>
</dbReference>
<feature type="transmembrane region" description="Helical" evidence="2">
    <location>
        <begin position="12"/>
        <end position="35"/>
    </location>
</feature>
<evidence type="ECO:0000256" key="2">
    <source>
        <dbReference type="SAM" id="Phobius"/>
    </source>
</evidence>
<name>A0A382YFI0_9ZZZZ</name>
<keyword evidence="2" id="KW-0812">Transmembrane</keyword>
<dbReference type="Pfam" id="PF10502">
    <property type="entry name" value="Peptidase_S26"/>
    <property type="match status" value="1"/>
</dbReference>
<keyword evidence="2" id="KW-1133">Transmembrane helix</keyword>
<organism evidence="4">
    <name type="scientific">marine metagenome</name>
    <dbReference type="NCBI Taxonomy" id="408172"/>
    <lineage>
        <taxon>unclassified sequences</taxon>
        <taxon>metagenomes</taxon>
        <taxon>ecological metagenomes</taxon>
    </lineage>
</organism>
<dbReference type="InterPro" id="IPR000223">
    <property type="entry name" value="Pept_S26A_signal_pept_1"/>
</dbReference>
<evidence type="ECO:0000256" key="1">
    <source>
        <dbReference type="ARBA" id="ARBA00009370"/>
    </source>
</evidence>
<dbReference type="PANTHER" id="PTHR43390:SF1">
    <property type="entry name" value="CHLOROPLAST PROCESSING PEPTIDASE"/>
    <property type="match status" value="1"/>
</dbReference>
<comment type="similarity">
    <text evidence="1">Belongs to the peptidase S26 family.</text>
</comment>
<dbReference type="EMBL" id="UINC01175306">
    <property type="protein sequence ID" value="SVD81860.1"/>
    <property type="molecule type" value="Genomic_DNA"/>
</dbReference>
<dbReference type="GO" id="GO:0006465">
    <property type="term" value="P:signal peptide processing"/>
    <property type="evidence" value="ECO:0007669"/>
    <property type="project" value="InterPro"/>
</dbReference>
<accession>A0A382YFI0</accession>
<dbReference type="PANTHER" id="PTHR43390">
    <property type="entry name" value="SIGNAL PEPTIDASE I"/>
    <property type="match status" value="1"/>
</dbReference>
<feature type="domain" description="Peptidase S26" evidence="3">
    <location>
        <begin position="11"/>
        <end position="121"/>
    </location>
</feature>
<feature type="non-terminal residue" evidence="4">
    <location>
        <position position="1"/>
    </location>
</feature>